<accession>A0AA39ZXX0</accession>
<dbReference type="Pfam" id="PF12796">
    <property type="entry name" value="Ank_2"/>
    <property type="match status" value="1"/>
</dbReference>
<evidence type="ECO:0000256" key="2">
    <source>
        <dbReference type="SAM" id="MobiDB-lite"/>
    </source>
</evidence>
<dbReference type="Gene3D" id="3.40.50.300">
    <property type="entry name" value="P-loop containing nucleotide triphosphate hydrolases"/>
    <property type="match status" value="1"/>
</dbReference>
<dbReference type="AlphaFoldDB" id="A0AA39ZXX0"/>
<evidence type="ECO:0000259" key="3">
    <source>
        <dbReference type="Pfam" id="PF24883"/>
    </source>
</evidence>
<dbReference type="SMART" id="SM00248">
    <property type="entry name" value="ANK"/>
    <property type="match status" value="3"/>
</dbReference>
<organism evidence="4 5">
    <name type="scientific">Lasiosphaeris hirsuta</name>
    <dbReference type="NCBI Taxonomy" id="260670"/>
    <lineage>
        <taxon>Eukaryota</taxon>
        <taxon>Fungi</taxon>
        <taxon>Dikarya</taxon>
        <taxon>Ascomycota</taxon>
        <taxon>Pezizomycotina</taxon>
        <taxon>Sordariomycetes</taxon>
        <taxon>Sordariomycetidae</taxon>
        <taxon>Sordariales</taxon>
        <taxon>Lasiosphaeriaceae</taxon>
        <taxon>Lasiosphaeris</taxon>
    </lineage>
</organism>
<dbReference type="PANTHER" id="PTHR10039">
    <property type="entry name" value="AMELOGENIN"/>
    <property type="match status" value="1"/>
</dbReference>
<keyword evidence="1" id="KW-0677">Repeat</keyword>
<dbReference type="InterPro" id="IPR036770">
    <property type="entry name" value="Ankyrin_rpt-contain_sf"/>
</dbReference>
<dbReference type="Pfam" id="PF24883">
    <property type="entry name" value="NPHP3_N"/>
    <property type="match status" value="1"/>
</dbReference>
<dbReference type="EMBL" id="JAUKUA010000007">
    <property type="protein sequence ID" value="KAK0705626.1"/>
    <property type="molecule type" value="Genomic_DNA"/>
</dbReference>
<dbReference type="SUPFAM" id="SSF53474">
    <property type="entry name" value="alpha/beta-Hydrolases"/>
    <property type="match status" value="1"/>
</dbReference>
<proteinExistence type="predicted"/>
<dbReference type="Gene3D" id="1.25.40.20">
    <property type="entry name" value="Ankyrin repeat-containing domain"/>
    <property type="match status" value="1"/>
</dbReference>
<comment type="caution">
    <text evidence="4">The sequence shown here is derived from an EMBL/GenBank/DDBJ whole genome shotgun (WGS) entry which is preliminary data.</text>
</comment>
<dbReference type="InterPro" id="IPR056884">
    <property type="entry name" value="NPHP3-like_N"/>
</dbReference>
<dbReference type="SUPFAM" id="SSF48403">
    <property type="entry name" value="Ankyrin repeat"/>
    <property type="match status" value="1"/>
</dbReference>
<dbReference type="InterPro" id="IPR029058">
    <property type="entry name" value="AB_hydrolase_fold"/>
</dbReference>
<feature type="domain" description="Nephrocystin 3-like N-terminal" evidence="3">
    <location>
        <begin position="354"/>
        <end position="528"/>
    </location>
</feature>
<dbReference type="Proteomes" id="UP001172102">
    <property type="component" value="Unassembled WGS sequence"/>
</dbReference>
<keyword evidence="5" id="KW-1185">Reference proteome</keyword>
<reference evidence="4" key="1">
    <citation type="submission" date="2023-06" db="EMBL/GenBank/DDBJ databases">
        <title>Genome-scale phylogeny and comparative genomics of the fungal order Sordariales.</title>
        <authorList>
            <consortium name="Lawrence Berkeley National Laboratory"/>
            <person name="Hensen N."/>
            <person name="Bonometti L."/>
            <person name="Westerberg I."/>
            <person name="Brannstrom I.O."/>
            <person name="Guillou S."/>
            <person name="Cros-Aarteil S."/>
            <person name="Calhoun S."/>
            <person name="Haridas S."/>
            <person name="Kuo A."/>
            <person name="Mondo S."/>
            <person name="Pangilinan J."/>
            <person name="Riley R."/>
            <person name="Labutti K."/>
            <person name="Andreopoulos B."/>
            <person name="Lipzen A."/>
            <person name="Chen C."/>
            <person name="Yanf M."/>
            <person name="Daum C."/>
            <person name="Ng V."/>
            <person name="Clum A."/>
            <person name="Steindorff A."/>
            <person name="Ohm R."/>
            <person name="Martin F."/>
            <person name="Silar P."/>
            <person name="Natvig D."/>
            <person name="Lalanne C."/>
            <person name="Gautier V."/>
            <person name="Ament-Velasquez S.L."/>
            <person name="Kruys A."/>
            <person name="Hutchinson M.I."/>
            <person name="Powell A.J."/>
            <person name="Barry K."/>
            <person name="Miller A.N."/>
            <person name="Grigoriev I.V."/>
            <person name="Debuchy R."/>
            <person name="Gladieux P."/>
            <person name="Thoren M.H."/>
            <person name="Johannesson H."/>
        </authorList>
    </citation>
    <scope>NUCLEOTIDE SEQUENCE</scope>
    <source>
        <strain evidence="4">SMH4607-1</strain>
    </source>
</reference>
<name>A0AA39ZXX0_9PEZI</name>
<feature type="region of interest" description="Disordered" evidence="2">
    <location>
        <begin position="41"/>
        <end position="65"/>
    </location>
</feature>
<dbReference type="Pfam" id="PF13637">
    <property type="entry name" value="Ank_4"/>
    <property type="match status" value="1"/>
</dbReference>
<gene>
    <name evidence="4" type="ORF">B0H67DRAFT_388117</name>
</gene>
<dbReference type="Gene3D" id="3.40.50.1820">
    <property type="entry name" value="alpha/beta hydrolase"/>
    <property type="match status" value="1"/>
</dbReference>
<dbReference type="InterPro" id="IPR002110">
    <property type="entry name" value="Ankyrin_rpt"/>
</dbReference>
<evidence type="ECO:0000256" key="1">
    <source>
        <dbReference type="ARBA" id="ARBA00022737"/>
    </source>
</evidence>
<evidence type="ECO:0000313" key="5">
    <source>
        <dbReference type="Proteomes" id="UP001172102"/>
    </source>
</evidence>
<evidence type="ECO:0000313" key="4">
    <source>
        <dbReference type="EMBL" id="KAK0705626.1"/>
    </source>
</evidence>
<sequence length="1071" mass="119913">MNPISDEKIPATGLTVLFDPGQSACLDIAFVHGFTGHPTRTWTHQKGDAQNISNSGDENTAEPPSKIRKVKFFSSSRQGTPVCWPRDMLPVTIPHGRVLTYGYDTTLRHVLVRPPNEATVRDIAWDFLVALEAERRTEPTRPILFVAHSLGGIVIKEMLRRAKSCQPHHPHLYNILDSTTGIVFFGTPHGGADPRGFLHRVAEKLIKGFGISANEQIINTLLPPSDRLEQLRDEFGPIALEQNWMVHSFQEGLGIQLLGGHKVVEDTSSRLNLLSEMTQHIHRNHMDMCRFTGADDIEYKKVVAALHRMTTAVTKKPEPAKPLTESEAKTLMEALKFDQIDARQLSVKAAHAKTCRWLLSRPEYLDWVDTSKADQHHGFLWIKGKPGAGKSTLMKFTLANSRKTMRDSILTSFFFNARGASLEKSTAGMYRSLLLQLLQRLPRLQSVFGSLGFTSWNICSDYVQSVETLKGLFTGAVRLLGEDSLICFIDALDECDEDQVRDMVAFFQQLGESAVSSGVRFRVLFSSRHYPHVTIKRGLDLVLEGQEGHSQDITTYISNELNISHGKVGEQIRLDLHEKAAGVFMWVVLVVGILNKEHDQGRRGTRLQKKLGEIPGDLHELFRDILTRDSHHRNELLFCIQWILFAKQPLKPEELYFAILSGTEPEDTDEWDPEEIAGEGFQKFILSSSKGLAEITRSKIPTIQFIHESVRDFLLKERGLEAVSSDLGNNFEAESHGRLARCCIRYINAPAVTDFNTALDPDEKAEAAAALQQKARTAFPFLEYAAQSVLHHAEKAEAGGVSQQTLMQNFPLPHWLELHNLFEKHRIRRHILNASLLYILAEYDMPALIRALPYSRHCFEPEDGRYGPPIFAGVALRNFEAVRALFEVHLGVQLPATALCSLEKGCEDVGGNNELSRNFKFSRRKGVLDYVIDSGSESLLAAYILSPNSDFYMKNVGNKTLLCWAIEKAYKTVTELLLATGQVDINLKDAHFHRTPLSLAAECGHEAIVKLLLATGQVDINSKDTYIRQTPLGWAARSGHEAVVKLLLATGQVDIDSKDINGQTPLEWAAM</sequence>
<dbReference type="PANTHER" id="PTHR10039:SF5">
    <property type="entry name" value="NACHT DOMAIN-CONTAINING PROTEIN"/>
    <property type="match status" value="1"/>
</dbReference>
<dbReference type="InterPro" id="IPR027417">
    <property type="entry name" value="P-loop_NTPase"/>
</dbReference>
<protein>
    <recommendedName>
        <fullName evidence="3">Nephrocystin 3-like N-terminal domain-containing protein</fullName>
    </recommendedName>
</protein>
<feature type="compositionally biased region" description="Polar residues" evidence="2">
    <location>
        <begin position="41"/>
        <end position="58"/>
    </location>
</feature>
<dbReference type="SUPFAM" id="SSF52540">
    <property type="entry name" value="P-loop containing nucleoside triphosphate hydrolases"/>
    <property type="match status" value="1"/>
</dbReference>